<dbReference type="AlphaFoldDB" id="Q9L8N5"/>
<sequence length="128" mass="14852">MIKSVLSTFGSFVFSALDFLLFLAILLFIGFLAFIFWPILKWPLLAFLICAIVFFCYLIYKIKEKPKPLEQDEVLSDWAKQELQRPIIQRILQKQEQNKPFITGAITHVSDDGKETRLGNITINLKDK</sequence>
<name>Q9L8N5_HAEIF</name>
<reference evidence="2" key="1">
    <citation type="journal article" date="2000" name="Infect. Immun.">
        <title>Identification and genetic characterization of Haemophilus influenzae genetic island 1.</title>
        <authorList>
            <person name="Chang C.C."/>
            <person name="Gilsdorf J.R."/>
            <person name="DiRita V.J."/>
            <person name="Marrs C.F."/>
        </authorList>
    </citation>
    <scope>NUCLEOTIDE SEQUENCE</scope>
    <source>
        <strain evidence="2">Eagan</strain>
    </source>
</reference>
<proteinExistence type="predicted"/>
<protein>
    <submittedName>
        <fullName evidence="2">Uncharacterized protein</fullName>
    </submittedName>
</protein>
<evidence type="ECO:0000313" key="2">
    <source>
        <dbReference type="EMBL" id="AAF27355.1"/>
    </source>
</evidence>
<dbReference type="RefSeq" id="WP_015701663.1">
    <property type="nucleotide sequence ID" value="NZ_CP082856.1"/>
</dbReference>
<keyword evidence="1" id="KW-0812">Transmembrane</keyword>
<feature type="transmembrane region" description="Helical" evidence="1">
    <location>
        <begin position="42"/>
        <end position="60"/>
    </location>
</feature>
<dbReference type="EMBL" id="AF198256">
    <property type="protein sequence ID" value="AAF27355.1"/>
    <property type="molecule type" value="Genomic_DNA"/>
</dbReference>
<accession>Q9L8N5</accession>
<feature type="transmembrane region" description="Helical" evidence="1">
    <location>
        <begin position="12"/>
        <end position="36"/>
    </location>
</feature>
<evidence type="ECO:0000256" key="1">
    <source>
        <dbReference type="SAM" id="Phobius"/>
    </source>
</evidence>
<organism evidence="2">
    <name type="scientific">Haemophilus influenzae</name>
    <dbReference type="NCBI Taxonomy" id="727"/>
    <lineage>
        <taxon>Bacteria</taxon>
        <taxon>Pseudomonadati</taxon>
        <taxon>Pseudomonadota</taxon>
        <taxon>Gammaproteobacteria</taxon>
        <taxon>Pasteurellales</taxon>
        <taxon>Pasteurellaceae</taxon>
        <taxon>Haemophilus</taxon>
    </lineage>
</organism>
<keyword evidence="1" id="KW-0472">Membrane</keyword>
<keyword evidence="1" id="KW-1133">Transmembrane helix</keyword>